<dbReference type="EMBL" id="JBJUIK010000008">
    <property type="protein sequence ID" value="KAL3520025.1"/>
    <property type="molecule type" value="Genomic_DNA"/>
</dbReference>
<evidence type="ECO:0000313" key="2">
    <source>
        <dbReference type="Proteomes" id="UP001630127"/>
    </source>
</evidence>
<keyword evidence="2" id="KW-1185">Reference proteome</keyword>
<comment type="caution">
    <text evidence="1">The sequence shown here is derived from an EMBL/GenBank/DDBJ whole genome shotgun (WGS) entry which is preliminary data.</text>
</comment>
<protein>
    <submittedName>
        <fullName evidence="1">Uncharacterized protein</fullName>
    </submittedName>
</protein>
<organism evidence="1 2">
    <name type="scientific">Cinchona calisaya</name>
    <dbReference type="NCBI Taxonomy" id="153742"/>
    <lineage>
        <taxon>Eukaryota</taxon>
        <taxon>Viridiplantae</taxon>
        <taxon>Streptophyta</taxon>
        <taxon>Embryophyta</taxon>
        <taxon>Tracheophyta</taxon>
        <taxon>Spermatophyta</taxon>
        <taxon>Magnoliopsida</taxon>
        <taxon>eudicotyledons</taxon>
        <taxon>Gunneridae</taxon>
        <taxon>Pentapetalae</taxon>
        <taxon>asterids</taxon>
        <taxon>lamiids</taxon>
        <taxon>Gentianales</taxon>
        <taxon>Rubiaceae</taxon>
        <taxon>Cinchonoideae</taxon>
        <taxon>Cinchoneae</taxon>
        <taxon>Cinchona</taxon>
    </lineage>
</organism>
<dbReference type="Proteomes" id="UP001630127">
    <property type="component" value="Unassembled WGS sequence"/>
</dbReference>
<evidence type="ECO:0000313" key="1">
    <source>
        <dbReference type="EMBL" id="KAL3520025.1"/>
    </source>
</evidence>
<gene>
    <name evidence="1" type="ORF">ACH5RR_018174</name>
</gene>
<accession>A0ABD2ZKQ0</accession>
<dbReference type="AlphaFoldDB" id="A0ABD2ZKQ0"/>
<proteinExistence type="predicted"/>
<sequence length="187" mass="21222">MHARDQLYYPDIDGLLLEYEDPLVTTLLIAKYDVQRVLVDARSFMDVIVYDAFLRMNIPIKKLMSIAAPLVEFFGDTIDSPGPITLPLQFGSNPSKSINDRLYVLEVISDIKPWKQQHSSDAHLQVIKQHGRTFSKLPARSCCASLRKPMKEMPAGWYSLGFWSSVEGSRESLWIAGEGVIDLIENY</sequence>
<name>A0ABD2ZKQ0_9GENT</name>
<reference evidence="1 2" key="1">
    <citation type="submission" date="2024-11" db="EMBL/GenBank/DDBJ databases">
        <title>A near-complete genome assembly of Cinchona calisaya.</title>
        <authorList>
            <person name="Lian D.C."/>
            <person name="Zhao X.W."/>
            <person name="Wei L."/>
        </authorList>
    </citation>
    <scope>NUCLEOTIDE SEQUENCE [LARGE SCALE GENOMIC DNA]</scope>
    <source>
        <tissue evidence="1">Nenye</tissue>
    </source>
</reference>